<accession>A0ACC0CAF8</accession>
<protein>
    <submittedName>
        <fullName evidence="1">Uncharacterized protein</fullName>
    </submittedName>
</protein>
<gene>
    <name evidence="1" type="ORF">M9H77_03007</name>
</gene>
<comment type="caution">
    <text evidence="1">The sequence shown here is derived from an EMBL/GenBank/DDBJ whole genome shotgun (WGS) entry which is preliminary data.</text>
</comment>
<keyword evidence="2" id="KW-1185">Reference proteome</keyword>
<dbReference type="EMBL" id="CM044701">
    <property type="protein sequence ID" value="KAI5681779.1"/>
    <property type="molecule type" value="Genomic_DNA"/>
</dbReference>
<evidence type="ECO:0000313" key="1">
    <source>
        <dbReference type="EMBL" id="KAI5681779.1"/>
    </source>
</evidence>
<name>A0ACC0CAF8_CATRO</name>
<proteinExistence type="predicted"/>
<evidence type="ECO:0000313" key="2">
    <source>
        <dbReference type="Proteomes" id="UP001060085"/>
    </source>
</evidence>
<organism evidence="1 2">
    <name type="scientific">Catharanthus roseus</name>
    <name type="common">Madagascar periwinkle</name>
    <name type="synonym">Vinca rosea</name>
    <dbReference type="NCBI Taxonomy" id="4058"/>
    <lineage>
        <taxon>Eukaryota</taxon>
        <taxon>Viridiplantae</taxon>
        <taxon>Streptophyta</taxon>
        <taxon>Embryophyta</taxon>
        <taxon>Tracheophyta</taxon>
        <taxon>Spermatophyta</taxon>
        <taxon>Magnoliopsida</taxon>
        <taxon>eudicotyledons</taxon>
        <taxon>Gunneridae</taxon>
        <taxon>Pentapetalae</taxon>
        <taxon>asterids</taxon>
        <taxon>lamiids</taxon>
        <taxon>Gentianales</taxon>
        <taxon>Apocynaceae</taxon>
        <taxon>Rauvolfioideae</taxon>
        <taxon>Vinceae</taxon>
        <taxon>Catharanthinae</taxon>
        <taxon>Catharanthus</taxon>
    </lineage>
</organism>
<dbReference type="Proteomes" id="UP001060085">
    <property type="component" value="Linkage Group LG01"/>
</dbReference>
<reference evidence="2" key="1">
    <citation type="journal article" date="2023" name="Nat. Plants">
        <title>Single-cell RNA sequencing provides a high-resolution roadmap for understanding the multicellular compartmentation of specialized metabolism.</title>
        <authorList>
            <person name="Sun S."/>
            <person name="Shen X."/>
            <person name="Li Y."/>
            <person name="Li Y."/>
            <person name="Wang S."/>
            <person name="Li R."/>
            <person name="Zhang H."/>
            <person name="Shen G."/>
            <person name="Guo B."/>
            <person name="Wei J."/>
            <person name="Xu J."/>
            <person name="St-Pierre B."/>
            <person name="Chen S."/>
            <person name="Sun C."/>
        </authorList>
    </citation>
    <scope>NUCLEOTIDE SEQUENCE [LARGE SCALE GENOMIC DNA]</scope>
</reference>
<sequence length="105" mass="11988">MLVRGGQDESDEVDEGNEEQEAMNVDDEESKEEPEEDSYRREMKQKKRQERVEEGQSSGNMTQIVDMITSLQASINSSFDALDGKIANIQERVTRMEAKDKGENE</sequence>